<reference evidence="3" key="1">
    <citation type="submission" date="2019-11" db="EMBL/GenBank/DDBJ databases">
        <authorList>
            <person name="Feng L."/>
        </authorList>
    </citation>
    <scope>NUCLEOTIDE SEQUENCE</scope>
    <source>
        <strain evidence="3">BhanseniiLFYP23</strain>
    </source>
</reference>
<keyword evidence="3" id="KW-0808">Transferase</keyword>
<dbReference type="GO" id="GO:0016301">
    <property type="term" value="F:kinase activity"/>
    <property type="evidence" value="ECO:0007669"/>
    <property type="project" value="UniProtKB-KW"/>
</dbReference>
<dbReference type="Gene3D" id="3.30.565.10">
    <property type="entry name" value="Histidine kinase-like ATPase, C-terminal domain"/>
    <property type="match status" value="1"/>
</dbReference>
<dbReference type="PANTHER" id="PTHR40448">
    <property type="entry name" value="TWO-COMPONENT SENSOR HISTIDINE KINASE"/>
    <property type="match status" value="1"/>
</dbReference>
<feature type="transmembrane region" description="Helical" evidence="1">
    <location>
        <begin position="116"/>
        <end position="136"/>
    </location>
</feature>
<dbReference type="RefSeq" id="WP_156342268.1">
    <property type="nucleotide sequence ID" value="NZ_CACRSY010000009.1"/>
</dbReference>
<keyword evidence="1" id="KW-0812">Transmembrane</keyword>
<name>A0A6N2T3I4_BLAHA</name>
<evidence type="ECO:0000313" key="3">
    <source>
        <dbReference type="EMBL" id="VYT00268.1"/>
    </source>
</evidence>
<gene>
    <name evidence="3" type="ORF">BHLFYP23_02415</name>
</gene>
<feature type="transmembrane region" description="Helical" evidence="1">
    <location>
        <begin position="34"/>
        <end position="51"/>
    </location>
</feature>
<dbReference type="EMBL" id="CACRSY010000009">
    <property type="protein sequence ID" value="VYT00268.1"/>
    <property type="molecule type" value="Genomic_DNA"/>
</dbReference>
<dbReference type="InterPro" id="IPR032834">
    <property type="entry name" value="NatK-like_C"/>
</dbReference>
<dbReference type="InterPro" id="IPR036890">
    <property type="entry name" value="HATPase_C_sf"/>
</dbReference>
<dbReference type="Pfam" id="PF14501">
    <property type="entry name" value="HATPase_c_5"/>
    <property type="match status" value="1"/>
</dbReference>
<dbReference type="PANTHER" id="PTHR40448:SF1">
    <property type="entry name" value="TWO-COMPONENT SENSOR HISTIDINE KINASE"/>
    <property type="match status" value="1"/>
</dbReference>
<keyword evidence="1" id="KW-0472">Membrane</keyword>
<evidence type="ECO:0000256" key="1">
    <source>
        <dbReference type="SAM" id="Phobius"/>
    </source>
</evidence>
<sequence length="434" mass="50523">MTLTILLFFTFFIEAIILWQYASSLFLPSHSVRIRWILLSTLYTMLFLLSLFRQTKLNIICFFIANTIFLYTQFKLKLLFALFHSAILTTIMGLSELAVLGITLKFSPYFLTDKGVGLIFYAVFSKLFFFAIIYLLAHLFKGKNTNQRPYYHSELFLMLIPILSVFIMYTFLFIGENAAIAPPVNFMVTACAIFLLLINLLVFGLNQYLQKKYNDFIDMQLLLQKESDSVEYYEMLLSQNENQRILIHDIKKHLLSIKLLNEQNCSEKIDIYIQQLMKSSDLRETVRICDNEMLNAILCRYQRQCNDKHIAFHADIRSNTLQHIYQHDITSLFCNLLDNAVEAAENIPESFIELTVQKKENSNFIVIIVINSCQSAPLYNQNGFPISRKANKERHGFGIKSINKVVQQYQGNLEMYYDITSGTFHTLITLKDLK</sequence>
<dbReference type="SUPFAM" id="SSF55874">
    <property type="entry name" value="ATPase domain of HSP90 chaperone/DNA topoisomerase II/histidine kinase"/>
    <property type="match status" value="1"/>
</dbReference>
<feature type="transmembrane region" description="Helical" evidence="1">
    <location>
        <begin position="81"/>
        <end position="104"/>
    </location>
</feature>
<protein>
    <submittedName>
        <fullName evidence="3">Sensory histidine kinase CreC</fullName>
    </submittedName>
</protein>
<feature type="transmembrane region" description="Helical" evidence="1">
    <location>
        <begin position="186"/>
        <end position="205"/>
    </location>
</feature>
<evidence type="ECO:0000259" key="2">
    <source>
        <dbReference type="Pfam" id="PF14501"/>
    </source>
</evidence>
<proteinExistence type="predicted"/>
<dbReference type="GO" id="GO:0042802">
    <property type="term" value="F:identical protein binding"/>
    <property type="evidence" value="ECO:0007669"/>
    <property type="project" value="TreeGrafter"/>
</dbReference>
<dbReference type="AlphaFoldDB" id="A0A6N2T3I4"/>
<feature type="domain" description="Sensor histidine kinase NatK-like C-terminal" evidence="2">
    <location>
        <begin position="327"/>
        <end position="418"/>
    </location>
</feature>
<feature type="transmembrane region" description="Helical" evidence="1">
    <location>
        <begin position="6"/>
        <end position="27"/>
    </location>
</feature>
<feature type="transmembrane region" description="Helical" evidence="1">
    <location>
        <begin position="156"/>
        <end position="174"/>
    </location>
</feature>
<accession>A0A6N2T3I4</accession>
<keyword evidence="1" id="KW-1133">Transmembrane helix</keyword>
<organism evidence="3">
    <name type="scientific">Blautia hansenii</name>
    <name type="common">Ruminococcus hansenii</name>
    <dbReference type="NCBI Taxonomy" id="1322"/>
    <lineage>
        <taxon>Bacteria</taxon>
        <taxon>Bacillati</taxon>
        <taxon>Bacillota</taxon>
        <taxon>Clostridia</taxon>
        <taxon>Lachnospirales</taxon>
        <taxon>Lachnospiraceae</taxon>
        <taxon>Blautia</taxon>
    </lineage>
</organism>
<keyword evidence="3" id="KW-0418">Kinase</keyword>
<dbReference type="CDD" id="cd16935">
    <property type="entry name" value="HATPase_AgrC-ComD-like"/>
    <property type="match status" value="1"/>
</dbReference>